<proteinExistence type="inferred from homology"/>
<sequence>MKTFIFYILSMGIFFSGIANAQTNPLLQQRWQFKEARQVLLKENSKTSFEQLSAQLQDYPIVHYLRYFYLESHLEEAETIQAFLEQYKDSPIAQLLRQAWLTKLAQKGAWQTFIANYTPQKSTVLQCYHLQAHFKTQGELKEELLEKVKDLWLVGISQPNECDPLFAYLYDNELITNEMRWQRIRLAMQKGNIGLARFIAKSLPEADQELATLWQDMHNKPASTLNEFMLSDETPFAREILLHGLRRLARQDADSAYQHWKNYKTSYAFTDQENAELFYDIVLRSVRQNHPEAARWLTEVDKNLVDDKIIQARLQVALAQQNWQDVKKLIQSLPITKQDKLQFQYWRARTLEQTGETKKAEKRFKTLSENRDYYGFLAAGRLGKQYQFLSHPLNISQKEKDQLFEKQAGMLRAHELYFIGLTDLARLEWDAVLSNLSTSELKIAAAIAHEWGWHDRAIRAIAKAKYYDDLDIRFPLPFYDTVLNHAQAQQLDFAYVYAVIRQESAFQSDIISVAGASGLMQLMPATAKNVAKKQQIILKNNKELFVPDINIALGTAYLRDLLNQFNGNRLLATAAYNAGPSRAKRWAKKYACLPADIWIELIPFNETRKYVKRVLSYMPIFEYQMLGHPEVKVMPLDIICPK</sequence>
<name>A0A0A6P6R9_9GAMM</name>
<evidence type="ECO:0000259" key="5">
    <source>
        <dbReference type="Pfam" id="PF14718"/>
    </source>
</evidence>
<evidence type="ECO:0000256" key="2">
    <source>
        <dbReference type="ARBA" id="ARBA00022729"/>
    </source>
</evidence>
<dbReference type="Pfam" id="PF14718">
    <property type="entry name" value="SLT_L"/>
    <property type="match status" value="1"/>
</dbReference>
<dbReference type="EMBL" id="JSZA02000036">
    <property type="protein sequence ID" value="TGO03164.1"/>
    <property type="molecule type" value="Genomic_DNA"/>
</dbReference>
<dbReference type="Pfam" id="PF01464">
    <property type="entry name" value="SLT"/>
    <property type="match status" value="1"/>
</dbReference>
<dbReference type="InterPro" id="IPR008939">
    <property type="entry name" value="Lytic_TGlycosylase_superhlx_U"/>
</dbReference>
<feature type="signal peptide" evidence="3">
    <location>
        <begin position="1"/>
        <end position="21"/>
    </location>
</feature>
<reference evidence="6 7" key="1">
    <citation type="journal article" date="2016" name="Front. Microbiol.">
        <title>Single-Cell (Meta-)Genomics of a Dimorphic Candidatus Thiomargarita nelsonii Reveals Genomic Plasticity.</title>
        <authorList>
            <person name="Flood B.E."/>
            <person name="Fliss P."/>
            <person name="Jones D.S."/>
            <person name="Dick G.J."/>
            <person name="Jain S."/>
            <person name="Kaster A.K."/>
            <person name="Winkel M."/>
            <person name="Mussmann M."/>
            <person name="Bailey J."/>
        </authorList>
    </citation>
    <scope>NUCLEOTIDE SEQUENCE [LARGE SCALE GENOMIC DNA]</scope>
    <source>
        <strain evidence="6">Hydrate Ridge</strain>
    </source>
</reference>
<comment type="caution">
    <text evidence="6">The sequence shown here is derived from an EMBL/GenBank/DDBJ whole genome shotgun (WGS) entry which is preliminary data.</text>
</comment>
<dbReference type="InterPro" id="IPR037061">
    <property type="entry name" value="Lytic_TGlycoase_superhlx_L_sf"/>
</dbReference>
<evidence type="ECO:0008006" key="8">
    <source>
        <dbReference type="Google" id="ProtNLM"/>
    </source>
</evidence>
<keyword evidence="7" id="KW-1185">Reference proteome</keyword>
<evidence type="ECO:0000313" key="7">
    <source>
        <dbReference type="Proteomes" id="UP000030428"/>
    </source>
</evidence>
<dbReference type="PANTHER" id="PTHR37423">
    <property type="entry name" value="SOLUBLE LYTIC MUREIN TRANSGLYCOSYLASE-RELATED"/>
    <property type="match status" value="1"/>
</dbReference>
<feature type="chain" id="PRO_5007387845" description="Transglycosylase SLT domain-containing protein" evidence="3">
    <location>
        <begin position="22"/>
        <end position="642"/>
    </location>
</feature>
<gene>
    <name evidence="6" type="ORF">PN36_11810</name>
</gene>
<dbReference type="GO" id="GO:0004553">
    <property type="term" value="F:hydrolase activity, hydrolyzing O-glycosyl compounds"/>
    <property type="evidence" value="ECO:0007669"/>
    <property type="project" value="InterPro"/>
</dbReference>
<dbReference type="Gene3D" id="1.10.530.10">
    <property type="match status" value="1"/>
</dbReference>
<dbReference type="Gene3D" id="1.10.1240.20">
    <property type="entry name" value="Lytic transglycosylase, superhelical linker domain"/>
    <property type="match status" value="1"/>
</dbReference>
<feature type="domain" description="Transglycosylase SLT" evidence="4">
    <location>
        <begin position="484"/>
        <end position="590"/>
    </location>
</feature>
<comment type="similarity">
    <text evidence="1">Belongs to the transglycosylase Slt family.</text>
</comment>
<accession>A0A0A6P6R9</accession>
<dbReference type="GO" id="GO:0042597">
    <property type="term" value="C:periplasmic space"/>
    <property type="evidence" value="ECO:0007669"/>
    <property type="project" value="InterPro"/>
</dbReference>
<evidence type="ECO:0000313" key="6">
    <source>
        <dbReference type="EMBL" id="TGO03164.1"/>
    </source>
</evidence>
<protein>
    <recommendedName>
        <fullName evidence="8">Transglycosylase SLT domain-containing protein</fullName>
    </recommendedName>
</protein>
<organism evidence="6 7">
    <name type="scientific">Candidatus Thiomargarita nelsonii</name>
    <dbReference type="NCBI Taxonomy" id="1003181"/>
    <lineage>
        <taxon>Bacteria</taxon>
        <taxon>Pseudomonadati</taxon>
        <taxon>Pseudomonadota</taxon>
        <taxon>Gammaproteobacteria</taxon>
        <taxon>Thiotrichales</taxon>
        <taxon>Thiotrichaceae</taxon>
        <taxon>Thiomargarita</taxon>
    </lineage>
</organism>
<dbReference type="CDD" id="cd13401">
    <property type="entry name" value="Slt70-like"/>
    <property type="match status" value="1"/>
</dbReference>
<dbReference type="AlphaFoldDB" id="A0A0A6P6R9"/>
<dbReference type="InterPro" id="IPR008258">
    <property type="entry name" value="Transglycosylase_SLT_dom_1"/>
</dbReference>
<evidence type="ECO:0000256" key="3">
    <source>
        <dbReference type="SAM" id="SignalP"/>
    </source>
</evidence>
<dbReference type="SUPFAM" id="SSF53955">
    <property type="entry name" value="Lysozyme-like"/>
    <property type="match status" value="1"/>
</dbReference>
<dbReference type="Proteomes" id="UP000030428">
    <property type="component" value="Unassembled WGS sequence"/>
</dbReference>
<dbReference type="PANTHER" id="PTHR37423:SF5">
    <property type="entry name" value="SOLUBLE LYTIC MUREIN TRANSGLYCOSYLASE"/>
    <property type="match status" value="1"/>
</dbReference>
<evidence type="ECO:0000256" key="1">
    <source>
        <dbReference type="ARBA" id="ARBA00007734"/>
    </source>
</evidence>
<feature type="domain" description="Lytic transglycosylase superhelical linker" evidence="5">
    <location>
        <begin position="405"/>
        <end position="470"/>
    </location>
</feature>
<dbReference type="InterPro" id="IPR023346">
    <property type="entry name" value="Lysozyme-like_dom_sf"/>
</dbReference>
<dbReference type="SUPFAM" id="SSF48435">
    <property type="entry name" value="Bacterial muramidases"/>
    <property type="match status" value="1"/>
</dbReference>
<dbReference type="InterPro" id="IPR012289">
    <property type="entry name" value="Lytic_TGlycosylase_superhlx_L"/>
</dbReference>
<keyword evidence="2 3" id="KW-0732">Signal</keyword>
<evidence type="ECO:0000259" key="4">
    <source>
        <dbReference type="Pfam" id="PF01464"/>
    </source>
</evidence>
<dbReference type="Gene3D" id="1.25.20.10">
    <property type="entry name" value="Bacterial muramidases"/>
    <property type="match status" value="1"/>
</dbReference>